<dbReference type="InterPro" id="IPR013936">
    <property type="entry name" value="CRT-like"/>
</dbReference>
<protein>
    <recommendedName>
        <fullName evidence="11">Solute carrier family 35 member F6</fullName>
    </recommendedName>
</protein>
<feature type="transmembrane region" description="Helical" evidence="8">
    <location>
        <begin position="308"/>
        <end position="329"/>
    </location>
</feature>
<evidence type="ECO:0000256" key="4">
    <source>
        <dbReference type="ARBA" id="ARBA00022692"/>
    </source>
</evidence>
<accession>A0AAN9GEP9</accession>
<gene>
    <name evidence="9" type="ORF">V1264_018849</name>
</gene>
<keyword evidence="3" id="KW-0813">Transport</keyword>
<keyword evidence="4 8" id="KW-0812">Transmembrane</keyword>
<sequence>MALTCVQVVLMIGMLITGSINTISKKAQNDCNVKGFRNSSANNTATVHSFDHPWFQTWIMFIGECSCLLGLFLTRRRERKEFIREMNWAAQLGREPQTPSEHPRVFQWIFLLPTICDLVGTSVAGIGLLYVDASVWQMLRGSIIIFAGILSKIFLKRRLYPIHWLGMMTVMAGLVLVGCSSVFRANHSVSASHTLLGILLILSSQMISATQMVLEETFLKKRNYHPLQVVGMEGCFGFLLMTFAVLPAMYFIPGSGINGSYENSIDALYQMGNSPRLLIFCLLYLVSIAFYNYFGLAVTKSLTAVHRTLIDACRTILVWGTDLFIFYVFDKNFGEEFDKSYGLLQVDGFMFLVIGTMLYNQIMTVPCLPWCSPPLTVELQAVINPPPHRAQESSNSSAPSSPRSVLPSSLNNTVQDMEESYRSDIDEHSSLLPSPTSVRRSSKYT</sequence>
<evidence type="ECO:0000256" key="6">
    <source>
        <dbReference type="ARBA" id="ARBA00023136"/>
    </source>
</evidence>
<feature type="transmembrane region" description="Helical" evidence="8">
    <location>
        <begin position="277"/>
        <end position="296"/>
    </location>
</feature>
<comment type="similarity">
    <text evidence="2">Belongs to the CRT-like transporter family.</text>
</comment>
<evidence type="ECO:0000256" key="8">
    <source>
        <dbReference type="SAM" id="Phobius"/>
    </source>
</evidence>
<dbReference type="SUPFAM" id="SSF103481">
    <property type="entry name" value="Multidrug resistance efflux transporter EmrE"/>
    <property type="match status" value="1"/>
</dbReference>
<keyword evidence="6 8" id="KW-0472">Membrane</keyword>
<feature type="transmembrane region" description="Helical" evidence="8">
    <location>
        <begin position="55"/>
        <end position="74"/>
    </location>
</feature>
<proteinExistence type="inferred from homology"/>
<feature type="transmembrane region" description="Helical" evidence="8">
    <location>
        <begin position="137"/>
        <end position="155"/>
    </location>
</feature>
<keyword evidence="5 8" id="KW-1133">Transmembrane helix</keyword>
<feature type="compositionally biased region" description="Basic and acidic residues" evidence="7">
    <location>
        <begin position="419"/>
        <end position="429"/>
    </location>
</feature>
<dbReference type="Proteomes" id="UP001374579">
    <property type="component" value="Unassembled WGS sequence"/>
</dbReference>
<comment type="subcellular location">
    <subcellularLocation>
        <location evidence="1">Membrane</location>
        <topology evidence="1">Multi-pass membrane protein</topology>
    </subcellularLocation>
</comment>
<dbReference type="AlphaFoldDB" id="A0AAN9GEP9"/>
<evidence type="ECO:0000256" key="3">
    <source>
        <dbReference type="ARBA" id="ARBA00022448"/>
    </source>
</evidence>
<feature type="transmembrane region" description="Helical" evidence="8">
    <location>
        <begin position="108"/>
        <end position="131"/>
    </location>
</feature>
<dbReference type="PANTHER" id="PTHR13146">
    <property type="match status" value="1"/>
</dbReference>
<evidence type="ECO:0000256" key="7">
    <source>
        <dbReference type="SAM" id="MobiDB-lite"/>
    </source>
</evidence>
<evidence type="ECO:0000256" key="2">
    <source>
        <dbReference type="ARBA" id="ARBA00006690"/>
    </source>
</evidence>
<keyword evidence="10" id="KW-1185">Reference proteome</keyword>
<evidence type="ECO:0000313" key="10">
    <source>
        <dbReference type="Proteomes" id="UP001374579"/>
    </source>
</evidence>
<reference evidence="9 10" key="1">
    <citation type="submission" date="2024-02" db="EMBL/GenBank/DDBJ databases">
        <title>Chromosome-scale genome assembly of the rough periwinkle Littorina saxatilis.</title>
        <authorList>
            <person name="De Jode A."/>
            <person name="Faria R."/>
            <person name="Formenti G."/>
            <person name="Sims Y."/>
            <person name="Smith T.P."/>
            <person name="Tracey A."/>
            <person name="Wood J.M.D."/>
            <person name="Zagrodzka Z.B."/>
            <person name="Johannesson K."/>
            <person name="Butlin R.K."/>
            <person name="Leder E.H."/>
        </authorList>
    </citation>
    <scope>NUCLEOTIDE SEQUENCE [LARGE SCALE GENOMIC DNA]</scope>
    <source>
        <strain evidence="9">Snail1</strain>
        <tissue evidence="9">Muscle</tissue>
    </source>
</reference>
<evidence type="ECO:0000313" key="9">
    <source>
        <dbReference type="EMBL" id="KAK7104075.1"/>
    </source>
</evidence>
<dbReference type="PANTHER" id="PTHR13146:SF8">
    <property type="entry name" value="SOLUTE CARRIER FAMILY 35 MEMBER F6"/>
    <property type="match status" value="1"/>
</dbReference>
<feature type="region of interest" description="Disordered" evidence="7">
    <location>
        <begin position="386"/>
        <end position="445"/>
    </location>
</feature>
<feature type="transmembrane region" description="Helical" evidence="8">
    <location>
        <begin position="195"/>
        <end position="214"/>
    </location>
</feature>
<evidence type="ECO:0000256" key="1">
    <source>
        <dbReference type="ARBA" id="ARBA00004141"/>
    </source>
</evidence>
<comment type="caution">
    <text evidence="9">The sequence shown here is derived from an EMBL/GenBank/DDBJ whole genome shotgun (WGS) entry which is preliminary data.</text>
</comment>
<feature type="transmembrane region" description="Helical" evidence="8">
    <location>
        <begin position="162"/>
        <end position="183"/>
    </location>
</feature>
<evidence type="ECO:0000256" key="5">
    <source>
        <dbReference type="ARBA" id="ARBA00022989"/>
    </source>
</evidence>
<feature type="compositionally biased region" description="Low complexity" evidence="7">
    <location>
        <begin position="393"/>
        <end position="412"/>
    </location>
</feature>
<dbReference type="EMBL" id="JBAMIC010000008">
    <property type="protein sequence ID" value="KAK7104075.1"/>
    <property type="molecule type" value="Genomic_DNA"/>
</dbReference>
<dbReference type="GO" id="GO:0016020">
    <property type="term" value="C:membrane"/>
    <property type="evidence" value="ECO:0007669"/>
    <property type="project" value="UniProtKB-SubCell"/>
</dbReference>
<dbReference type="InterPro" id="IPR037185">
    <property type="entry name" value="EmrE-like"/>
</dbReference>
<dbReference type="Pfam" id="PF08627">
    <property type="entry name" value="CRT-like"/>
    <property type="match status" value="1"/>
</dbReference>
<name>A0AAN9GEP9_9CAEN</name>
<organism evidence="9 10">
    <name type="scientific">Littorina saxatilis</name>
    <dbReference type="NCBI Taxonomy" id="31220"/>
    <lineage>
        <taxon>Eukaryota</taxon>
        <taxon>Metazoa</taxon>
        <taxon>Spiralia</taxon>
        <taxon>Lophotrochozoa</taxon>
        <taxon>Mollusca</taxon>
        <taxon>Gastropoda</taxon>
        <taxon>Caenogastropoda</taxon>
        <taxon>Littorinimorpha</taxon>
        <taxon>Littorinoidea</taxon>
        <taxon>Littorinidae</taxon>
        <taxon>Littorina</taxon>
    </lineage>
</organism>
<evidence type="ECO:0008006" key="11">
    <source>
        <dbReference type="Google" id="ProtNLM"/>
    </source>
</evidence>
<feature type="transmembrane region" description="Helical" evidence="8">
    <location>
        <begin position="235"/>
        <end position="257"/>
    </location>
</feature>